<protein>
    <submittedName>
        <fullName evidence="1">Uncharacterized protein</fullName>
    </submittedName>
</protein>
<proteinExistence type="predicted"/>
<name>A0A674EJP8_SALTR</name>
<dbReference type="GeneTree" id="ENSGT00990000208548"/>
<dbReference type="Proteomes" id="UP000472277">
    <property type="component" value="Chromosome 12"/>
</dbReference>
<keyword evidence="2" id="KW-1185">Reference proteome</keyword>
<reference evidence="1" key="1">
    <citation type="submission" date="2025-08" db="UniProtKB">
        <authorList>
            <consortium name="Ensembl"/>
        </authorList>
    </citation>
    <scope>IDENTIFICATION</scope>
</reference>
<accession>A0A674EJP8</accession>
<dbReference type="OMA" id="FGSKFEW"/>
<organism evidence="1 2">
    <name type="scientific">Salmo trutta</name>
    <name type="common">Brown trout</name>
    <dbReference type="NCBI Taxonomy" id="8032"/>
    <lineage>
        <taxon>Eukaryota</taxon>
        <taxon>Metazoa</taxon>
        <taxon>Chordata</taxon>
        <taxon>Craniata</taxon>
        <taxon>Vertebrata</taxon>
        <taxon>Euteleostomi</taxon>
        <taxon>Actinopterygii</taxon>
        <taxon>Neopterygii</taxon>
        <taxon>Teleostei</taxon>
        <taxon>Protacanthopterygii</taxon>
        <taxon>Salmoniformes</taxon>
        <taxon>Salmonidae</taxon>
        <taxon>Salmoninae</taxon>
        <taxon>Salmo</taxon>
    </lineage>
</organism>
<reference evidence="1" key="2">
    <citation type="submission" date="2025-09" db="UniProtKB">
        <authorList>
            <consortium name="Ensembl"/>
        </authorList>
    </citation>
    <scope>IDENTIFICATION</scope>
</reference>
<evidence type="ECO:0000313" key="1">
    <source>
        <dbReference type="Ensembl" id="ENSSTUP00000107882.1"/>
    </source>
</evidence>
<dbReference type="InParanoid" id="A0A674EJP8"/>
<dbReference type="AlphaFoldDB" id="A0A674EJP8"/>
<sequence length="129" mass="13256">QQQSVTRLANMGVGGMASKKKGLSGHVDYELGKTQLDLGGELMVEGRLPSAGVTAGITNEGVKAMATAELLGASVSHGKATATMRLAADTGFGVGKDGIEAQFLGTGFSIGKKTSISLFGSKFEWDFSK</sequence>
<dbReference type="Ensembl" id="ENSSTUT00000115567.1">
    <property type="protein sequence ID" value="ENSSTUP00000107882.1"/>
    <property type="gene ID" value="ENSSTUG00000047969.1"/>
</dbReference>
<evidence type="ECO:0000313" key="2">
    <source>
        <dbReference type="Proteomes" id="UP000472277"/>
    </source>
</evidence>